<dbReference type="GO" id="GO:0016192">
    <property type="term" value="P:vesicle-mediated transport"/>
    <property type="evidence" value="ECO:0007669"/>
    <property type="project" value="TreeGrafter"/>
</dbReference>
<accession>A0A6A5AV51</accession>
<proteinExistence type="inferred from homology"/>
<name>A0A6A5AV51_APHAT</name>
<dbReference type="AlphaFoldDB" id="A0A6A5AV51"/>
<evidence type="ECO:0000313" key="3">
    <source>
        <dbReference type="Proteomes" id="UP000469452"/>
    </source>
</evidence>
<dbReference type="GO" id="GO:0005737">
    <property type="term" value="C:cytoplasm"/>
    <property type="evidence" value="ECO:0007669"/>
    <property type="project" value="TreeGrafter"/>
</dbReference>
<dbReference type="Gene3D" id="3.50.50.60">
    <property type="entry name" value="FAD/NAD(P)-binding domain"/>
    <property type="match status" value="1"/>
</dbReference>
<dbReference type="SUPFAM" id="SSF51905">
    <property type="entry name" value="FAD/NAD(P)-binding domain"/>
    <property type="match status" value="1"/>
</dbReference>
<dbReference type="InterPro" id="IPR036188">
    <property type="entry name" value="FAD/NAD-bd_sf"/>
</dbReference>
<comment type="caution">
    <text evidence="2">The sequence shown here is derived from an EMBL/GenBank/DDBJ whole genome shotgun (WGS) entry which is preliminary data.</text>
</comment>
<dbReference type="EMBL" id="VJMI01003933">
    <property type="protein sequence ID" value="KAF0774369.1"/>
    <property type="molecule type" value="Genomic_DNA"/>
</dbReference>
<dbReference type="PANTHER" id="PTHR11787:SF8">
    <property type="entry name" value="RAB GDP DISSOCIATION INHIBITOR"/>
    <property type="match status" value="1"/>
</dbReference>
<dbReference type="GO" id="GO:0005093">
    <property type="term" value="F:Rab GDP-dissociation inhibitor activity"/>
    <property type="evidence" value="ECO:0007669"/>
    <property type="project" value="TreeGrafter"/>
</dbReference>
<protein>
    <recommendedName>
        <fullName evidence="4">Rab GDP dissociation inhibitor</fullName>
    </recommendedName>
</protein>
<dbReference type="Pfam" id="PF00996">
    <property type="entry name" value="GDI"/>
    <property type="match status" value="1"/>
</dbReference>
<evidence type="ECO:0000256" key="1">
    <source>
        <dbReference type="ARBA" id="ARBA00005593"/>
    </source>
</evidence>
<dbReference type="PANTHER" id="PTHR11787">
    <property type="entry name" value="RAB GDP-DISSOCIATION INHIBITOR"/>
    <property type="match status" value="1"/>
</dbReference>
<sequence length="102" mass="11132">MEGESKNDFDWLPAGTEALADGEYDAIVLGTGLKECILSGLMATKGLKVLHLDRNNYYGGDCASLNLSNLYTKFRGEHAEPLTGLGSNRDYNIDLIPTCFNL</sequence>
<dbReference type="GO" id="GO:0007264">
    <property type="term" value="P:small GTPase-mediated signal transduction"/>
    <property type="evidence" value="ECO:0007669"/>
    <property type="project" value="InterPro"/>
</dbReference>
<organism evidence="2 3">
    <name type="scientific">Aphanomyces astaci</name>
    <name type="common">Crayfish plague agent</name>
    <dbReference type="NCBI Taxonomy" id="112090"/>
    <lineage>
        <taxon>Eukaryota</taxon>
        <taxon>Sar</taxon>
        <taxon>Stramenopiles</taxon>
        <taxon>Oomycota</taxon>
        <taxon>Saprolegniomycetes</taxon>
        <taxon>Saprolegniales</taxon>
        <taxon>Verrucalvaceae</taxon>
        <taxon>Aphanomyces</taxon>
    </lineage>
</organism>
<reference evidence="2 3" key="1">
    <citation type="submission" date="2019-06" db="EMBL/GenBank/DDBJ databases">
        <title>Genomics analysis of Aphanomyces spp. identifies a new class of oomycete effector associated with host adaptation.</title>
        <authorList>
            <person name="Gaulin E."/>
        </authorList>
    </citation>
    <scope>NUCLEOTIDE SEQUENCE [LARGE SCALE GENOMIC DNA]</scope>
    <source>
        <strain evidence="2 3">E</strain>
    </source>
</reference>
<dbReference type="InterPro" id="IPR018203">
    <property type="entry name" value="GDP_dissociation_inhibitor"/>
</dbReference>
<gene>
    <name evidence="2" type="ORF">AaE_001931</name>
</gene>
<dbReference type="PRINTS" id="PR00891">
    <property type="entry name" value="RABGDIREP"/>
</dbReference>
<comment type="similarity">
    <text evidence="1">Belongs to the Rab GDI family.</text>
</comment>
<evidence type="ECO:0008006" key="4">
    <source>
        <dbReference type="Google" id="ProtNLM"/>
    </source>
</evidence>
<dbReference type="Proteomes" id="UP000469452">
    <property type="component" value="Unassembled WGS sequence"/>
</dbReference>
<evidence type="ECO:0000313" key="2">
    <source>
        <dbReference type="EMBL" id="KAF0774369.1"/>
    </source>
</evidence>
<dbReference type="VEuPathDB" id="FungiDB:H257_04074"/>